<dbReference type="Proteomes" id="UP001148614">
    <property type="component" value="Unassembled WGS sequence"/>
</dbReference>
<gene>
    <name evidence="2" type="ORF">NPX13_g1976</name>
</gene>
<evidence type="ECO:0000256" key="1">
    <source>
        <dbReference type="SAM" id="MobiDB-lite"/>
    </source>
</evidence>
<sequence>MSVGTLHANIILNEPGRIHCGSHDPVQGHVSIRYTPGPRNVNAELFGPLNISVNLHGRVKSKIWKSNGQSTSIYRGRAQLFLEDVGMNNLSFRAKPGETQLFPFSISFPENAHPLRDKHGKFLNQDTFDEDPRFNISPYQPLPPSFQNSYHGFAHRYESFVEYRLGVEIGMPQLQVDVIKPIEDQEPIIHYERPRVTPSTEGDQPTEWRGYISVRNELLLPEADRPSGFRQKTKALFGAGHFPTYSFDWICSAPKHIHLGQPVCFEVKIMPREHECTATLVPDVRLKYFRMELTAYTQVRSKRVLLRCQGSEGKYTVCEMVGFIDSRDPFSKANDNTKLINTDAIGSGRIGSFVASFTTFNISQTYILKIGFAFEVAGQVKHIDREYAIMVYPPLEMPIHSPATTAGPSSQPIGGENNGPDLPPYETAPSYKQ</sequence>
<dbReference type="AlphaFoldDB" id="A0A9W8NLB3"/>
<comment type="caution">
    <text evidence="2">The sequence shown here is derived from an EMBL/GenBank/DDBJ whole genome shotgun (WGS) entry which is preliminary data.</text>
</comment>
<protein>
    <recommendedName>
        <fullName evidence="4">Arrestin-like N-terminal domain-containing protein</fullName>
    </recommendedName>
</protein>
<dbReference type="VEuPathDB" id="FungiDB:F4678DRAFT_435771"/>
<name>A0A9W8NLB3_9PEZI</name>
<feature type="compositionally biased region" description="Polar residues" evidence="1">
    <location>
        <begin position="402"/>
        <end position="412"/>
    </location>
</feature>
<reference evidence="2" key="1">
    <citation type="submission" date="2022-07" db="EMBL/GenBank/DDBJ databases">
        <title>Genome Sequence of Xylaria arbuscula.</title>
        <authorList>
            <person name="Buettner E."/>
        </authorList>
    </citation>
    <scope>NUCLEOTIDE SEQUENCE</scope>
    <source>
        <strain evidence="2">VT107</strain>
    </source>
</reference>
<evidence type="ECO:0008006" key="4">
    <source>
        <dbReference type="Google" id="ProtNLM"/>
    </source>
</evidence>
<organism evidence="2 3">
    <name type="scientific">Xylaria arbuscula</name>
    <dbReference type="NCBI Taxonomy" id="114810"/>
    <lineage>
        <taxon>Eukaryota</taxon>
        <taxon>Fungi</taxon>
        <taxon>Dikarya</taxon>
        <taxon>Ascomycota</taxon>
        <taxon>Pezizomycotina</taxon>
        <taxon>Sordariomycetes</taxon>
        <taxon>Xylariomycetidae</taxon>
        <taxon>Xylariales</taxon>
        <taxon>Xylariaceae</taxon>
        <taxon>Xylaria</taxon>
    </lineage>
</organism>
<accession>A0A9W8NLB3</accession>
<keyword evidence="3" id="KW-1185">Reference proteome</keyword>
<dbReference type="EMBL" id="JANPWZ010000194">
    <property type="protein sequence ID" value="KAJ3578592.1"/>
    <property type="molecule type" value="Genomic_DNA"/>
</dbReference>
<evidence type="ECO:0000313" key="3">
    <source>
        <dbReference type="Proteomes" id="UP001148614"/>
    </source>
</evidence>
<evidence type="ECO:0000313" key="2">
    <source>
        <dbReference type="EMBL" id="KAJ3578592.1"/>
    </source>
</evidence>
<proteinExistence type="predicted"/>
<feature type="region of interest" description="Disordered" evidence="1">
    <location>
        <begin position="401"/>
        <end position="433"/>
    </location>
</feature>